<gene>
    <name evidence="2" type="ORF">BFC18_21090</name>
</gene>
<sequence>MRHLPQTLLNSRNSLTFILVLIASTLSLSACTQVQSEPRNLTVLPSQPGTVALEKLLEQNITDASDAESIVLGLAESKDYGRILNLLKADYADEAAKLLLTMNEGVSLEEATLKLAKATDSETAMGHVVRTAFILFPLEQGGLYHYLQDNLGIRATLLNKWAESAGLLTAATMPEPDENGLFIQPLINSASITLFHPDRDTRGAMFYKPADSETWEKARDMTWEPVNSVLTGPIVYLQANTTYDVKVILTEQQDVEREIVTQFTTRPDTPVINPEKVYKLSDIYRGGTLDLEALGIEGDENGYAKIVGDKDTVIRAGDDEKYAVNVGDNSYIYFENITIEAARVHGFYGEGAHDIWINNCDISGWGRAPNVMKKGIAYEMEDAQAINYDSAIYFRQSGVITVENCNIHDPRAIANDWSFGHPKGPNAFLAHANHPDPKFKGQVILRNNHFHGTQTHRFNDIIEGRKNAEPLGGFVRDSAIYNNELAYSNDDAIEVDGGQQNVLVYNNDISHTYSGISITPVRVGPSFIFNNYIHDLGDLRGKQWASIKMGGLLTSPSGQSVILHNLITVGRNGLTASRFKNDDTFWTYAQNNIVITEKDNNQVGYAVYDPENYSGSQFINNYFYNLKTGAPKIEATLTEPYVFEESKLNQQIAEALFNGGKTVMLPKCDKYRINNFTQRNEDGTQALYGIVE</sequence>
<feature type="chain" id="PRO_5009209410" evidence="1">
    <location>
        <begin position="31"/>
        <end position="692"/>
    </location>
</feature>
<dbReference type="Proteomes" id="UP000175691">
    <property type="component" value="Unassembled WGS sequence"/>
</dbReference>
<name>A0A1E7Z6P3_9ALTE</name>
<keyword evidence="1" id="KW-0732">Signal</keyword>
<comment type="caution">
    <text evidence="2">The sequence shown here is derived from an EMBL/GenBank/DDBJ whole genome shotgun (WGS) entry which is preliminary data.</text>
</comment>
<dbReference type="SMART" id="SM00710">
    <property type="entry name" value="PbH1"/>
    <property type="match status" value="6"/>
</dbReference>
<keyword evidence="3" id="KW-1185">Reference proteome</keyword>
<dbReference type="InterPro" id="IPR012334">
    <property type="entry name" value="Pectin_lyas_fold"/>
</dbReference>
<feature type="signal peptide" evidence="1">
    <location>
        <begin position="1"/>
        <end position="30"/>
    </location>
</feature>
<dbReference type="AlphaFoldDB" id="A0A1E7Z6P3"/>
<dbReference type="InterPro" id="IPR006626">
    <property type="entry name" value="PbH1"/>
</dbReference>
<dbReference type="OrthoDB" id="6197160at2"/>
<evidence type="ECO:0000313" key="3">
    <source>
        <dbReference type="Proteomes" id="UP000175691"/>
    </source>
</evidence>
<dbReference type="PROSITE" id="PS51257">
    <property type="entry name" value="PROKAR_LIPOPROTEIN"/>
    <property type="match status" value="1"/>
</dbReference>
<evidence type="ECO:0000313" key="2">
    <source>
        <dbReference type="EMBL" id="OFC69213.1"/>
    </source>
</evidence>
<proteinExistence type="predicted"/>
<reference evidence="2 3" key="1">
    <citation type="submission" date="2016-08" db="EMBL/GenBank/DDBJ databases">
        <authorList>
            <person name="Seilhamer J.J."/>
        </authorList>
    </citation>
    <scope>NUCLEOTIDE SEQUENCE [LARGE SCALE GENOMIC DNA]</scope>
    <source>
        <strain evidence="2 3">KCTC 42603</strain>
    </source>
</reference>
<dbReference type="InterPro" id="IPR011050">
    <property type="entry name" value="Pectin_lyase_fold/virulence"/>
</dbReference>
<dbReference type="STRING" id="1656094.BFC18_21090"/>
<evidence type="ECO:0000256" key="1">
    <source>
        <dbReference type="SAM" id="SignalP"/>
    </source>
</evidence>
<dbReference type="SUPFAM" id="SSF51126">
    <property type="entry name" value="Pectin lyase-like"/>
    <property type="match status" value="1"/>
</dbReference>
<organism evidence="2 3">
    <name type="scientific">Alteromonas confluentis</name>
    <dbReference type="NCBI Taxonomy" id="1656094"/>
    <lineage>
        <taxon>Bacteria</taxon>
        <taxon>Pseudomonadati</taxon>
        <taxon>Pseudomonadota</taxon>
        <taxon>Gammaproteobacteria</taxon>
        <taxon>Alteromonadales</taxon>
        <taxon>Alteromonadaceae</taxon>
        <taxon>Alteromonas/Salinimonas group</taxon>
        <taxon>Alteromonas</taxon>
    </lineage>
</organism>
<accession>A0A1E7Z6P3</accession>
<protein>
    <submittedName>
        <fullName evidence="2">Uncharacterized protein</fullName>
    </submittedName>
</protein>
<dbReference type="Gene3D" id="2.160.20.10">
    <property type="entry name" value="Single-stranded right-handed beta-helix, Pectin lyase-like"/>
    <property type="match status" value="1"/>
</dbReference>
<dbReference type="EMBL" id="MDHN01000041">
    <property type="protein sequence ID" value="OFC69213.1"/>
    <property type="molecule type" value="Genomic_DNA"/>
</dbReference>
<dbReference type="RefSeq" id="WP_070127459.1">
    <property type="nucleotide sequence ID" value="NZ_MDHN01000041.1"/>
</dbReference>